<dbReference type="EMBL" id="MAYW01000311">
    <property type="protein sequence ID" value="ODS29990.1"/>
    <property type="molecule type" value="Genomic_DNA"/>
</dbReference>
<name>A0A1E3X2W9_9BACT</name>
<reference evidence="1 2" key="1">
    <citation type="submission" date="2016-07" db="EMBL/GenBank/DDBJ databases">
        <title>Draft genome of Scalindua rubra, obtained from a brine-seawater interface in the Red Sea, sheds light on salt adaptation in anammox bacteria.</title>
        <authorList>
            <person name="Speth D.R."/>
            <person name="Lagkouvardos I."/>
            <person name="Wang Y."/>
            <person name="Qian P.-Y."/>
            <person name="Dutilh B.E."/>
            <person name="Jetten M.S."/>
        </authorList>
    </citation>
    <scope>NUCLEOTIDE SEQUENCE [LARGE SCALE GENOMIC DNA]</scope>
    <source>
        <strain evidence="1">BSI-1</strain>
    </source>
</reference>
<proteinExistence type="predicted"/>
<dbReference type="Proteomes" id="UP000094056">
    <property type="component" value="Unassembled WGS sequence"/>
</dbReference>
<evidence type="ECO:0000313" key="1">
    <source>
        <dbReference type="EMBL" id="ODS29990.1"/>
    </source>
</evidence>
<protein>
    <submittedName>
        <fullName evidence="1">Uncharacterized protein</fullName>
    </submittedName>
</protein>
<organism evidence="1 2">
    <name type="scientific">Candidatus Scalindua rubra</name>
    <dbReference type="NCBI Taxonomy" id="1872076"/>
    <lineage>
        <taxon>Bacteria</taxon>
        <taxon>Pseudomonadati</taxon>
        <taxon>Planctomycetota</taxon>
        <taxon>Candidatus Brocadiia</taxon>
        <taxon>Candidatus Brocadiales</taxon>
        <taxon>Candidatus Scalinduaceae</taxon>
        <taxon>Candidatus Scalindua</taxon>
    </lineage>
</organism>
<sequence>MRNHILKSVVFVLVGLCFYSCEEEEISDLPEETYLVKYKAHAVGDSLILTYSDEDEQNISERLYANPSNHPIISWETEFETTGNRELRIVGHTLGQGINTEINLYIFDSSYGGNAVVWENASADENECFDVFGAYYQCSLIASWYHQD</sequence>
<comment type="caution">
    <text evidence="1">The sequence shown here is derived from an EMBL/GenBank/DDBJ whole genome shotgun (WGS) entry which is preliminary data.</text>
</comment>
<dbReference type="AlphaFoldDB" id="A0A1E3X2W9"/>
<gene>
    <name evidence="1" type="ORF">SCARUB_04904</name>
</gene>
<evidence type="ECO:0000313" key="2">
    <source>
        <dbReference type="Proteomes" id="UP000094056"/>
    </source>
</evidence>
<accession>A0A1E3X2W9</accession>